<gene>
    <name evidence="4" type="ORF">E4635_11525</name>
</gene>
<dbReference type="PANTHER" id="PTHR12106">
    <property type="entry name" value="SORTILIN RELATED"/>
    <property type="match status" value="1"/>
</dbReference>
<name>A0A4Z0L6Q9_9FLAO</name>
<evidence type="ECO:0000256" key="1">
    <source>
        <dbReference type="ARBA" id="ARBA00022729"/>
    </source>
</evidence>
<dbReference type="InterPro" id="IPR015943">
    <property type="entry name" value="WD40/YVTN_repeat-like_dom_sf"/>
</dbReference>
<dbReference type="RefSeq" id="WP_135526851.1">
    <property type="nucleotide sequence ID" value="NZ_SRLH01000006.1"/>
</dbReference>
<dbReference type="Gene3D" id="2.130.10.10">
    <property type="entry name" value="YVTN repeat-like/Quinoprotein amine dehydrogenase"/>
    <property type="match status" value="2"/>
</dbReference>
<organism evidence="4 5">
    <name type="scientific">Flavobacterium humi</name>
    <dbReference type="NCBI Taxonomy" id="2562683"/>
    <lineage>
        <taxon>Bacteria</taxon>
        <taxon>Pseudomonadati</taxon>
        <taxon>Bacteroidota</taxon>
        <taxon>Flavobacteriia</taxon>
        <taxon>Flavobacteriales</taxon>
        <taxon>Flavobacteriaceae</taxon>
        <taxon>Flavobacterium</taxon>
    </lineage>
</organism>
<dbReference type="NCBIfam" id="TIGR04183">
    <property type="entry name" value="Por_Secre_tail"/>
    <property type="match status" value="1"/>
</dbReference>
<evidence type="ECO:0000313" key="5">
    <source>
        <dbReference type="Proteomes" id="UP000297407"/>
    </source>
</evidence>
<dbReference type="PANTHER" id="PTHR12106:SF27">
    <property type="entry name" value="SORTILIN-RELATED RECEPTOR"/>
    <property type="match status" value="1"/>
</dbReference>
<keyword evidence="1 2" id="KW-0732">Signal</keyword>
<dbReference type="OrthoDB" id="610388at2"/>
<dbReference type="EMBL" id="SRLH01000006">
    <property type="protein sequence ID" value="TGD57246.1"/>
    <property type="molecule type" value="Genomic_DNA"/>
</dbReference>
<feature type="chain" id="PRO_5021364434" evidence="2">
    <location>
        <begin position="19"/>
        <end position="450"/>
    </location>
</feature>
<dbReference type="InterPro" id="IPR026444">
    <property type="entry name" value="Secre_tail"/>
</dbReference>
<feature type="domain" description="Secretion system C-terminal sorting" evidence="3">
    <location>
        <begin position="376"/>
        <end position="442"/>
    </location>
</feature>
<accession>A0A4Z0L6Q9</accession>
<evidence type="ECO:0000259" key="3">
    <source>
        <dbReference type="Pfam" id="PF18962"/>
    </source>
</evidence>
<feature type="signal peptide" evidence="2">
    <location>
        <begin position="1"/>
        <end position="18"/>
    </location>
</feature>
<proteinExistence type="predicted"/>
<dbReference type="SUPFAM" id="SSF110296">
    <property type="entry name" value="Oligoxyloglucan reducing end-specific cellobiohydrolase"/>
    <property type="match status" value="1"/>
</dbReference>
<dbReference type="Pfam" id="PF18962">
    <property type="entry name" value="Por_Secre_tail"/>
    <property type="match status" value="1"/>
</dbReference>
<dbReference type="InterPro" id="IPR050310">
    <property type="entry name" value="VPS10-sortilin"/>
</dbReference>
<sequence>MKKLLLLSIFLAANGAIYSQWTQQATGFTSASTGVDEIDIIDANTVWAKAYDGSAAGDNYQLFTRTTNGGTSWTPGAIDVGNPILRITNISAVSATTAWAGAFDEADGLGGVWKTTDGGVTWTQQNATAYTTAGSSWFNMVHFFNANNGITMGDPAGTEFEVYRTTDGGATWSAPAAASIPNPAAGEYGYNGGVVAAGNTLWFTTNKGKLYRTTDMGVTWTKLNGPVGLNDFGSAAINGKPYFSNNNNGIIIGTLDSGATYKLWKTTNGGTTWDAGATYTAAYRSVSYIPGTNTLVGTGSTGTGPATIQYSGVSYDNGTTWTQIDTGTQRTSVSFLNGTTGWAGGFTTSSFVGGIYKYTGTSLGVADFNTTSEFNVYPNPTSGLVKLSSSLNTVSNVAVYDVLGKQVFTKAFSALNNEVEVDLSSLNTGVYFLKATANNGGVQTIRIVRD</sequence>
<dbReference type="CDD" id="cd15482">
    <property type="entry name" value="Sialidase_non-viral"/>
    <property type="match status" value="1"/>
</dbReference>
<dbReference type="AlphaFoldDB" id="A0A4Z0L6Q9"/>
<protein>
    <submittedName>
        <fullName evidence="4">T9SS type A sorting domain-containing protein</fullName>
    </submittedName>
</protein>
<dbReference type="Proteomes" id="UP000297407">
    <property type="component" value="Unassembled WGS sequence"/>
</dbReference>
<comment type="caution">
    <text evidence="4">The sequence shown here is derived from an EMBL/GenBank/DDBJ whole genome shotgun (WGS) entry which is preliminary data.</text>
</comment>
<evidence type="ECO:0000256" key="2">
    <source>
        <dbReference type="SAM" id="SignalP"/>
    </source>
</evidence>
<reference evidence="4 5" key="1">
    <citation type="submission" date="2019-04" db="EMBL/GenBank/DDBJ databases">
        <title>Flavobacterium sp. strain DS2-A Genome sequencing and assembly.</title>
        <authorList>
            <person name="Kim I."/>
        </authorList>
    </citation>
    <scope>NUCLEOTIDE SEQUENCE [LARGE SCALE GENOMIC DNA]</scope>
    <source>
        <strain evidence="4 5">DS2-A</strain>
    </source>
</reference>
<evidence type="ECO:0000313" key="4">
    <source>
        <dbReference type="EMBL" id="TGD57246.1"/>
    </source>
</evidence>
<keyword evidence="5" id="KW-1185">Reference proteome</keyword>